<accession>A0A151WHS0</accession>
<feature type="compositionally biased region" description="Polar residues" evidence="1">
    <location>
        <begin position="137"/>
        <end position="150"/>
    </location>
</feature>
<organism evidence="2 3">
    <name type="scientific">Mycetomoellerius zeteki</name>
    <dbReference type="NCBI Taxonomy" id="64791"/>
    <lineage>
        <taxon>Eukaryota</taxon>
        <taxon>Metazoa</taxon>
        <taxon>Ecdysozoa</taxon>
        <taxon>Arthropoda</taxon>
        <taxon>Hexapoda</taxon>
        <taxon>Insecta</taxon>
        <taxon>Pterygota</taxon>
        <taxon>Neoptera</taxon>
        <taxon>Endopterygota</taxon>
        <taxon>Hymenoptera</taxon>
        <taxon>Apocrita</taxon>
        <taxon>Aculeata</taxon>
        <taxon>Formicoidea</taxon>
        <taxon>Formicidae</taxon>
        <taxon>Myrmicinae</taxon>
        <taxon>Mycetomoellerius</taxon>
    </lineage>
</organism>
<keyword evidence="3" id="KW-1185">Reference proteome</keyword>
<protein>
    <submittedName>
        <fullName evidence="2">Uncharacterized protein</fullName>
    </submittedName>
</protein>
<reference evidence="2 3" key="1">
    <citation type="submission" date="2015-09" db="EMBL/GenBank/DDBJ databases">
        <title>Trachymyrmex zeteki WGS genome.</title>
        <authorList>
            <person name="Nygaard S."/>
            <person name="Hu H."/>
            <person name="Boomsma J."/>
            <person name="Zhang G."/>
        </authorList>
    </citation>
    <scope>NUCLEOTIDE SEQUENCE [LARGE SCALE GENOMIC DNA]</scope>
    <source>
        <strain evidence="2">Tzet28-1</strain>
        <tissue evidence="2">Whole body</tissue>
    </source>
</reference>
<sequence>MKRTKKMILISTENLERMQDQLRQIPTSFTDGESKEIAVSQNSDNTTSTNNTTQTPGTHLTRLDAEMSRILNSDWPRDESERWKMYKETLWRYLRFVQETRRQKDARNENVNTEDNATRDDNSDDNETTNDGVFHDLTQTSDIPSSHSISNANITKNFGISSEHNHGMKSIEKIVESVPKSYRKHARLLLKHLLQKAVPGRINWNERGIVTIEGNVVKDSNITDLINDAMRERKTVKATGRNQFARLLCALNISSALVRNKRLLSTHGVTLNSVKPQPRASSTCHVCGIIKFCPNHPRTNHELFATCRLA</sequence>
<name>A0A151WHS0_9HYME</name>
<evidence type="ECO:0000313" key="3">
    <source>
        <dbReference type="Proteomes" id="UP000075809"/>
    </source>
</evidence>
<feature type="region of interest" description="Disordered" evidence="1">
    <location>
        <begin position="29"/>
        <end position="59"/>
    </location>
</feature>
<proteinExistence type="predicted"/>
<feature type="region of interest" description="Disordered" evidence="1">
    <location>
        <begin position="103"/>
        <end position="150"/>
    </location>
</feature>
<gene>
    <name evidence="2" type="ORF">ALC60_13594</name>
</gene>
<evidence type="ECO:0000256" key="1">
    <source>
        <dbReference type="SAM" id="MobiDB-lite"/>
    </source>
</evidence>
<dbReference type="Proteomes" id="UP000075809">
    <property type="component" value="Unassembled WGS sequence"/>
</dbReference>
<dbReference type="AlphaFoldDB" id="A0A151WHS0"/>
<feature type="compositionally biased region" description="Low complexity" evidence="1">
    <location>
        <begin position="40"/>
        <end position="55"/>
    </location>
</feature>
<dbReference type="EMBL" id="KQ983108">
    <property type="protein sequence ID" value="KYQ47383.1"/>
    <property type="molecule type" value="Genomic_DNA"/>
</dbReference>
<evidence type="ECO:0000313" key="2">
    <source>
        <dbReference type="EMBL" id="KYQ47383.1"/>
    </source>
</evidence>
<dbReference type="STRING" id="64791.A0A151WHS0"/>